<organism evidence="1">
    <name type="scientific">marine sediment metagenome</name>
    <dbReference type="NCBI Taxonomy" id="412755"/>
    <lineage>
        <taxon>unclassified sequences</taxon>
        <taxon>metagenomes</taxon>
        <taxon>ecological metagenomes</taxon>
    </lineage>
</organism>
<name>A0A0F9SRM8_9ZZZZ</name>
<proteinExistence type="predicted"/>
<gene>
    <name evidence="1" type="ORF">LCGC14_0820670</name>
</gene>
<comment type="caution">
    <text evidence="1">The sequence shown here is derived from an EMBL/GenBank/DDBJ whole genome shotgun (WGS) entry which is preliminary data.</text>
</comment>
<sequence>MRNGCPVVEPPPVSVPVLAHDLKPGNHRLFFLKVRRTTSIDGEIVVNCTDTGCDWDAVCPGMIKPDPNVEAEGVANAVGKARDAMAAHAIFHGMGEAQAWRAFKQHEIAKPWGWAEDLMHGGREVKGGMIAMPGSDWCGYYLDPEPYASPLPSMLITIPSASPSLMSAMQDRFTEQVDAFLDMMRNSRSPLSGVVITQQIDPEPKRRGILGRAWDRVRGVRS</sequence>
<evidence type="ECO:0000313" key="1">
    <source>
        <dbReference type="EMBL" id="KKN31783.1"/>
    </source>
</evidence>
<protein>
    <submittedName>
        <fullName evidence="1">Uncharacterized protein</fullName>
    </submittedName>
</protein>
<dbReference type="AlphaFoldDB" id="A0A0F9SRM8"/>
<reference evidence="1" key="1">
    <citation type="journal article" date="2015" name="Nature">
        <title>Complex archaea that bridge the gap between prokaryotes and eukaryotes.</title>
        <authorList>
            <person name="Spang A."/>
            <person name="Saw J.H."/>
            <person name="Jorgensen S.L."/>
            <person name="Zaremba-Niedzwiedzka K."/>
            <person name="Martijn J."/>
            <person name="Lind A.E."/>
            <person name="van Eijk R."/>
            <person name="Schleper C."/>
            <person name="Guy L."/>
            <person name="Ettema T.J."/>
        </authorList>
    </citation>
    <scope>NUCLEOTIDE SEQUENCE</scope>
</reference>
<dbReference type="EMBL" id="LAZR01002303">
    <property type="protein sequence ID" value="KKN31783.1"/>
    <property type="molecule type" value="Genomic_DNA"/>
</dbReference>
<accession>A0A0F9SRM8</accession>